<dbReference type="InterPro" id="IPR002734">
    <property type="entry name" value="RibDG_C"/>
</dbReference>
<dbReference type="InterPro" id="IPR016193">
    <property type="entry name" value="Cytidine_deaminase-like"/>
</dbReference>
<comment type="catalytic activity">
    <reaction evidence="12">
        <text>2,5-diamino-6-hydroxy-4-(5-phosphoribosylamino)-pyrimidine + H2O + H(+) = 5-amino-6-(5-phospho-D-ribosylamino)uracil + NH4(+)</text>
        <dbReference type="Rhea" id="RHEA:21868"/>
        <dbReference type="ChEBI" id="CHEBI:15377"/>
        <dbReference type="ChEBI" id="CHEBI:15378"/>
        <dbReference type="ChEBI" id="CHEBI:28938"/>
        <dbReference type="ChEBI" id="CHEBI:58453"/>
        <dbReference type="ChEBI" id="CHEBI:58614"/>
        <dbReference type="EC" id="3.5.4.26"/>
    </reaction>
</comment>
<dbReference type="EC" id="1.1.1.193" evidence="12"/>
<evidence type="ECO:0000256" key="12">
    <source>
        <dbReference type="PIRNR" id="PIRNR006769"/>
    </source>
</evidence>
<dbReference type="Pfam" id="PF00383">
    <property type="entry name" value="dCMP_cyt_deam_1"/>
    <property type="match status" value="1"/>
</dbReference>
<evidence type="ECO:0000256" key="10">
    <source>
        <dbReference type="ARBA" id="ARBA00023002"/>
    </source>
</evidence>
<keyword evidence="9 12" id="KW-0521">NADP</keyword>
<accession>A0ABM7VB27</accession>
<dbReference type="PROSITE" id="PS00903">
    <property type="entry name" value="CYT_DCMP_DEAMINASES_1"/>
    <property type="match status" value="1"/>
</dbReference>
<evidence type="ECO:0000259" key="13">
    <source>
        <dbReference type="PROSITE" id="PS51747"/>
    </source>
</evidence>
<comment type="similarity">
    <text evidence="5 12">In the C-terminal section; belongs to the HTP reductase family.</text>
</comment>
<evidence type="ECO:0000256" key="8">
    <source>
        <dbReference type="ARBA" id="ARBA00022833"/>
    </source>
</evidence>
<evidence type="ECO:0000313" key="15">
    <source>
        <dbReference type="Proteomes" id="UP001354989"/>
    </source>
</evidence>
<dbReference type="InterPro" id="IPR016192">
    <property type="entry name" value="APOBEC/CMP_deaminase_Zn-bd"/>
</dbReference>
<feature type="domain" description="CMP/dCMP-type deaminase" evidence="13">
    <location>
        <begin position="12"/>
        <end position="136"/>
    </location>
</feature>
<comment type="catalytic activity">
    <reaction evidence="12">
        <text>5-amino-6-(5-phospho-D-ribitylamino)uracil + NADP(+) = 5-amino-6-(5-phospho-D-ribosylamino)uracil + NADPH + H(+)</text>
        <dbReference type="Rhea" id="RHEA:17845"/>
        <dbReference type="ChEBI" id="CHEBI:15378"/>
        <dbReference type="ChEBI" id="CHEBI:57783"/>
        <dbReference type="ChEBI" id="CHEBI:58349"/>
        <dbReference type="ChEBI" id="CHEBI:58421"/>
        <dbReference type="ChEBI" id="CHEBI:58453"/>
        <dbReference type="EC" id="1.1.1.193"/>
    </reaction>
</comment>
<evidence type="ECO:0000256" key="2">
    <source>
        <dbReference type="ARBA" id="ARBA00004882"/>
    </source>
</evidence>
<dbReference type="PIRSF" id="PIRSF006769">
    <property type="entry name" value="RibD"/>
    <property type="match status" value="1"/>
</dbReference>
<evidence type="ECO:0000256" key="5">
    <source>
        <dbReference type="ARBA" id="ARBA00007417"/>
    </source>
</evidence>
<dbReference type="CDD" id="cd01284">
    <property type="entry name" value="Riboflavin_deaminase-reductase"/>
    <property type="match status" value="1"/>
</dbReference>
<dbReference type="Gene3D" id="3.40.430.10">
    <property type="entry name" value="Dihydrofolate Reductase, subunit A"/>
    <property type="match status" value="1"/>
</dbReference>
<evidence type="ECO:0000256" key="6">
    <source>
        <dbReference type="ARBA" id="ARBA00022619"/>
    </source>
</evidence>
<keyword evidence="7 12" id="KW-0479">Metal-binding</keyword>
<comment type="pathway">
    <text evidence="2 12">Cofactor biosynthesis; riboflavin biosynthesis; 5-amino-6-(D-ribitylamino)uracil from GTP: step 2/4.</text>
</comment>
<evidence type="ECO:0000256" key="7">
    <source>
        <dbReference type="ARBA" id="ARBA00022723"/>
    </source>
</evidence>
<dbReference type="InterPro" id="IPR004794">
    <property type="entry name" value="Eubact_RibD"/>
</dbReference>
<keyword evidence="15" id="KW-1185">Reference proteome</keyword>
<comment type="pathway">
    <text evidence="3 12">Cofactor biosynthesis; riboflavin biosynthesis; 5-amino-6-(D-ribitylamino)uracil from GTP: step 3/4.</text>
</comment>
<dbReference type="SUPFAM" id="SSF53597">
    <property type="entry name" value="Dihydrofolate reductase-like"/>
    <property type="match status" value="1"/>
</dbReference>
<keyword evidence="6 12" id="KW-0686">Riboflavin biosynthesis</keyword>
<dbReference type="Gene3D" id="3.40.140.10">
    <property type="entry name" value="Cytidine Deaminase, domain 2"/>
    <property type="match status" value="1"/>
</dbReference>
<dbReference type="InterPro" id="IPR002125">
    <property type="entry name" value="CMP_dCMP_dom"/>
</dbReference>
<protein>
    <recommendedName>
        <fullName evidence="12">Riboflavin biosynthesis protein RibD</fullName>
    </recommendedName>
    <domain>
        <recommendedName>
            <fullName evidence="12">Diaminohydroxyphosphoribosylaminopyrimidine deaminase</fullName>
            <shortName evidence="12">DRAP deaminase</shortName>
            <ecNumber evidence="12">3.5.4.26</ecNumber>
        </recommendedName>
        <alternativeName>
            <fullName evidence="12">Riboflavin-specific deaminase</fullName>
        </alternativeName>
    </domain>
    <domain>
        <recommendedName>
            <fullName evidence="12">5-amino-6-(5-phosphoribosylamino)uracil reductase</fullName>
            <ecNumber evidence="12">1.1.1.193</ecNumber>
        </recommendedName>
        <alternativeName>
            <fullName evidence="12">HTP reductase</fullName>
        </alternativeName>
    </domain>
</protein>
<dbReference type="NCBIfam" id="TIGR00326">
    <property type="entry name" value="eubact_ribD"/>
    <property type="match status" value="1"/>
</dbReference>
<dbReference type="PROSITE" id="PS51747">
    <property type="entry name" value="CYT_DCMP_DEAMINASES_2"/>
    <property type="match status" value="1"/>
</dbReference>
<dbReference type="Pfam" id="PF01872">
    <property type="entry name" value="RibD_C"/>
    <property type="match status" value="1"/>
</dbReference>
<sequence length="352" mass="39910">MSCARLIYKKMTEDQKFMNRAIELAKLGLGTTYPNPIVGCVIVHQGKIIGEGWHQRAGEGHAEVRAIADVKNKQLLPEATAYVTLEPCAHHGKTPPCADLLIKHQLKRVVVAATDSNPEVAGSGLHRMIESGIEVVTGVMEQEAREMNRRFFTFMEKKRPYVVLKWAQTQDGFVARENYDSKWISNIHSRTLVHKWRTEEQAIMVGRNTALYDNPVLNARLWKGQDPIRVVIDRNLVLPNTLHLFQGTQPTRCYNFTKNGVVGNTTFIALKKEHFLEQLMSDLYQQKIHSVFIEGGAGLLNQIMQADLWDEARIFTATATFGSGILAPKIKGQLAEEKYILNDRLSIWYNKK</sequence>
<evidence type="ECO:0000256" key="4">
    <source>
        <dbReference type="ARBA" id="ARBA00005259"/>
    </source>
</evidence>
<keyword evidence="8 12" id="KW-0862">Zinc</keyword>
<keyword evidence="11" id="KW-0511">Multifunctional enzyme</keyword>
<dbReference type="InterPro" id="IPR050765">
    <property type="entry name" value="Riboflavin_Biosynth_HTPR"/>
</dbReference>
<comment type="function">
    <text evidence="1 12">Converts 2,5-diamino-6-(ribosylamino)-4(3h)-pyrimidinone 5'-phosphate into 5-amino-6-(ribosylamino)-2,4(1h,3h)-pyrimidinedione 5'-phosphate.</text>
</comment>
<evidence type="ECO:0000256" key="11">
    <source>
        <dbReference type="ARBA" id="ARBA00023268"/>
    </source>
</evidence>
<evidence type="ECO:0000256" key="3">
    <source>
        <dbReference type="ARBA" id="ARBA00004910"/>
    </source>
</evidence>
<gene>
    <name evidence="14" type="primary">ribD</name>
    <name evidence="14" type="ORF">PEPS_04040</name>
</gene>
<dbReference type="PANTHER" id="PTHR38011">
    <property type="entry name" value="DIHYDROFOLATE REDUCTASE FAMILY PROTEIN (AFU_ORTHOLOGUE AFUA_8G06820)"/>
    <property type="match status" value="1"/>
</dbReference>
<name>A0ABM7VB27_9BACT</name>
<dbReference type="EC" id="3.5.4.26" evidence="12"/>
<keyword evidence="10 12" id="KW-0560">Oxidoreductase</keyword>
<evidence type="ECO:0000256" key="1">
    <source>
        <dbReference type="ARBA" id="ARBA00002151"/>
    </source>
</evidence>
<reference evidence="14 15" key="1">
    <citation type="submission" date="2021-12" db="EMBL/GenBank/DDBJ databases">
        <title>Genome sequencing of bacteria with rrn-lacking chromosome and rrn-plasmid.</title>
        <authorList>
            <person name="Anda M."/>
            <person name="Iwasaki W."/>
        </authorList>
    </citation>
    <scope>NUCLEOTIDE SEQUENCE [LARGE SCALE GENOMIC DNA]</scope>
    <source>
        <strain evidence="14 15">NBRC 101262</strain>
    </source>
</reference>
<keyword evidence="12" id="KW-0378">Hydrolase</keyword>
<dbReference type="PANTHER" id="PTHR38011:SF7">
    <property type="entry name" value="2,5-DIAMINO-6-RIBOSYLAMINO-4(3H)-PYRIMIDINONE 5'-PHOSPHATE REDUCTASE"/>
    <property type="match status" value="1"/>
</dbReference>
<dbReference type="Proteomes" id="UP001354989">
    <property type="component" value="Chromosome"/>
</dbReference>
<dbReference type="SUPFAM" id="SSF53927">
    <property type="entry name" value="Cytidine deaminase-like"/>
    <property type="match status" value="1"/>
</dbReference>
<evidence type="ECO:0000256" key="9">
    <source>
        <dbReference type="ARBA" id="ARBA00022857"/>
    </source>
</evidence>
<comment type="similarity">
    <text evidence="4 12">In the N-terminal section; belongs to the cytidine and deoxycytidylate deaminase family.</text>
</comment>
<dbReference type="InterPro" id="IPR024072">
    <property type="entry name" value="DHFR-like_dom_sf"/>
</dbReference>
<evidence type="ECO:0000313" key="14">
    <source>
        <dbReference type="EMBL" id="BDC98123.1"/>
    </source>
</evidence>
<comment type="cofactor">
    <cofactor evidence="12">
        <name>Zn(2+)</name>
        <dbReference type="ChEBI" id="CHEBI:29105"/>
    </cofactor>
    <text evidence="12">Binds 1 zinc ion.</text>
</comment>
<organism evidence="14 15">
    <name type="scientific">Persicobacter psychrovividus</name>
    <dbReference type="NCBI Taxonomy" id="387638"/>
    <lineage>
        <taxon>Bacteria</taxon>
        <taxon>Pseudomonadati</taxon>
        <taxon>Bacteroidota</taxon>
        <taxon>Cytophagia</taxon>
        <taxon>Cytophagales</taxon>
        <taxon>Persicobacteraceae</taxon>
        <taxon>Persicobacter</taxon>
    </lineage>
</organism>
<proteinExistence type="inferred from homology"/>
<dbReference type="EMBL" id="AP025292">
    <property type="protein sequence ID" value="BDC98123.1"/>
    <property type="molecule type" value="Genomic_DNA"/>
</dbReference>